<sequence>MNFRCRAFRSFVDGIQMCKTKGSEARSRRSDRTNTGLQPSNSLLPDRSKGSARPVRSGTSATVPIRVRERRRFSDKRPYTFPRCRQSSKRPSQGTLVGSTA</sequence>
<name>A0AAV0XP60_9HEMI</name>
<evidence type="ECO:0000313" key="2">
    <source>
        <dbReference type="EMBL" id="CAI6370394.1"/>
    </source>
</evidence>
<proteinExistence type="predicted"/>
<comment type="caution">
    <text evidence="2">The sequence shown here is derived from an EMBL/GenBank/DDBJ whole genome shotgun (WGS) entry which is preliminary data.</text>
</comment>
<feature type="compositionally biased region" description="Polar residues" evidence="1">
    <location>
        <begin position="89"/>
        <end position="101"/>
    </location>
</feature>
<protein>
    <submittedName>
        <fullName evidence="2">Uncharacterized protein</fullName>
    </submittedName>
</protein>
<dbReference type="EMBL" id="CARXXK010000339">
    <property type="protein sequence ID" value="CAI6370394.1"/>
    <property type="molecule type" value="Genomic_DNA"/>
</dbReference>
<reference evidence="2 3" key="1">
    <citation type="submission" date="2023-01" db="EMBL/GenBank/DDBJ databases">
        <authorList>
            <person name="Whitehead M."/>
        </authorList>
    </citation>
    <scope>NUCLEOTIDE SEQUENCE [LARGE SCALE GENOMIC DNA]</scope>
</reference>
<evidence type="ECO:0000313" key="3">
    <source>
        <dbReference type="Proteomes" id="UP001160148"/>
    </source>
</evidence>
<feature type="compositionally biased region" description="Basic and acidic residues" evidence="1">
    <location>
        <begin position="21"/>
        <end position="32"/>
    </location>
</feature>
<gene>
    <name evidence="2" type="ORF">MEUPH1_LOCUS24518</name>
</gene>
<dbReference type="AlphaFoldDB" id="A0AAV0XP60"/>
<evidence type="ECO:0000256" key="1">
    <source>
        <dbReference type="SAM" id="MobiDB-lite"/>
    </source>
</evidence>
<dbReference type="Proteomes" id="UP001160148">
    <property type="component" value="Unassembled WGS sequence"/>
</dbReference>
<organism evidence="2 3">
    <name type="scientific">Macrosiphum euphorbiae</name>
    <name type="common">potato aphid</name>
    <dbReference type="NCBI Taxonomy" id="13131"/>
    <lineage>
        <taxon>Eukaryota</taxon>
        <taxon>Metazoa</taxon>
        <taxon>Ecdysozoa</taxon>
        <taxon>Arthropoda</taxon>
        <taxon>Hexapoda</taxon>
        <taxon>Insecta</taxon>
        <taxon>Pterygota</taxon>
        <taxon>Neoptera</taxon>
        <taxon>Paraneoptera</taxon>
        <taxon>Hemiptera</taxon>
        <taxon>Sternorrhyncha</taxon>
        <taxon>Aphidomorpha</taxon>
        <taxon>Aphidoidea</taxon>
        <taxon>Aphididae</taxon>
        <taxon>Macrosiphini</taxon>
        <taxon>Macrosiphum</taxon>
    </lineage>
</organism>
<accession>A0AAV0XP60</accession>
<feature type="compositionally biased region" description="Polar residues" evidence="1">
    <location>
        <begin position="33"/>
        <end position="43"/>
    </location>
</feature>
<keyword evidence="3" id="KW-1185">Reference proteome</keyword>
<feature type="region of interest" description="Disordered" evidence="1">
    <location>
        <begin position="19"/>
        <end position="101"/>
    </location>
</feature>